<accession>A0A6P7ME29</accession>
<evidence type="ECO:0000313" key="3">
    <source>
        <dbReference type="Proteomes" id="UP000515150"/>
    </source>
</evidence>
<dbReference type="AlphaFoldDB" id="A0A6P7ME29"/>
<dbReference type="GeneID" id="114854185"/>
<dbReference type="RefSeq" id="XP_029004189.1">
    <property type="nucleotide sequence ID" value="XM_029148356.3"/>
</dbReference>
<feature type="region of interest" description="Disordered" evidence="2">
    <location>
        <begin position="203"/>
        <end position="247"/>
    </location>
</feature>
<feature type="compositionally biased region" description="Polar residues" evidence="2">
    <location>
        <begin position="9"/>
        <end position="19"/>
    </location>
</feature>
<evidence type="ECO:0000256" key="2">
    <source>
        <dbReference type="SAM" id="MobiDB-lite"/>
    </source>
</evidence>
<sequence>MDETEKNQEIQNGSVSNDTVGDFECKDAPLEDDWTKLDREESLETTVEAVRQPAQATVSEVRPEAGLEAVDDFLRNFLYQAGMTETLDCFQSEWAEMRDKGLVDAARFGAVPSVYAENQRLARELRRAEREREERERAAAAAARAARRVQKARDLHRMQCARVLQERNRLVEELRRLKAQCDDHEPAVRRMNEKHRALLKQTTPATLETDEAAAQSSCQSAERSALLCEDPATPTAADRPRSCTGVQ</sequence>
<dbReference type="InterPro" id="IPR050995">
    <property type="entry name" value="WD-F-box_domain-protein"/>
</dbReference>
<dbReference type="KEGG" id="bspl:114854185"/>
<evidence type="ECO:0000256" key="1">
    <source>
        <dbReference type="SAM" id="Coils"/>
    </source>
</evidence>
<keyword evidence="1" id="KW-0175">Coiled coil</keyword>
<dbReference type="InParanoid" id="A0A6P7ME29"/>
<evidence type="ECO:0000313" key="4">
    <source>
        <dbReference type="RefSeq" id="XP_029004189.1"/>
    </source>
</evidence>
<dbReference type="Proteomes" id="UP000515150">
    <property type="component" value="Chromosome 4"/>
</dbReference>
<feature type="region of interest" description="Disordered" evidence="2">
    <location>
        <begin position="1"/>
        <end position="27"/>
    </location>
</feature>
<feature type="coiled-coil region" evidence="1">
    <location>
        <begin position="111"/>
        <end position="180"/>
    </location>
</feature>
<protein>
    <submittedName>
        <fullName evidence="4">Sperm-associated antigen 16 protein</fullName>
    </submittedName>
</protein>
<name>A0A6P7ME29_BETSP</name>
<gene>
    <name evidence="4" type="primary">LOC114854185</name>
</gene>
<dbReference type="PANTHER" id="PTHR14604">
    <property type="entry name" value="WD40 REPEAT PF20"/>
    <property type="match status" value="1"/>
</dbReference>
<organism evidence="3 4">
    <name type="scientific">Betta splendens</name>
    <name type="common">Siamese fighting fish</name>
    <dbReference type="NCBI Taxonomy" id="158456"/>
    <lineage>
        <taxon>Eukaryota</taxon>
        <taxon>Metazoa</taxon>
        <taxon>Chordata</taxon>
        <taxon>Craniata</taxon>
        <taxon>Vertebrata</taxon>
        <taxon>Euteleostomi</taxon>
        <taxon>Actinopterygii</taxon>
        <taxon>Neopterygii</taxon>
        <taxon>Teleostei</taxon>
        <taxon>Neoteleostei</taxon>
        <taxon>Acanthomorphata</taxon>
        <taxon>Anabantaria</taxon>
        <taxon>Anabantiformes</taxon>
        <taxon>Anabantoidei</taxon>
        <taxon>Osphronemidae</taxon>
        <taxon>Betta</taxon>
    </lineage>
</organism>
<feature type="compositionally biased region" description="Low complexity" evidence="2">
    <location>
        <begin position="212"/>
        <end position="225"/>
    </location>
</feature>
<dbReference type="PANTHER" id="PTHR14604:SF3">
    <property type="entry name" value="SPERM-ASSOCIATED ANTIGEN 16 PROTEIN"/>
    <property type="match status" value="1"/>
</dbReference>
<proteinExistence type="predicted"/>
<keyword evidence="3" id="KW-1185">Reference proteome</keyword>
<dbReference type="OrthoDB" id="538223at2759"/>
<reference evidence="4" key="1">
    <citation type="submission" date="2025-08" db="UniProtKB">
        <authorList>
            <consortium name="RefSeq"/>
        </authorList>
    </citation>
    <scope>IDENTIFICATION</scope>
</reference>